<dbReference type="KEGG" id="reo:HUE58_05865"/>
<evidence type="ECO:0000256" key="1">
    <source>
        <dbReference type="SAM" id="SignalP"/>
    </source>
</evidence>
<dbReference type="AlphaFoldDB" id="A0A6N0HQW7"/>
<accession>A0A6N0HQW7</accession>
<keyword evidence="1" id="KW-0732">Signal</keyword>
<keyword evidence="3" id="KW-1185">Reference proteome</keyword>
<dbReference type="RefSeq" id="WP_174606057.1">
    <property type="nucleotide sequence ID" value="NZ_CP054490.1"/>
</dbReference>
<dbReference type="Gene3D" id="3.30.1150.10">
    <property type="match status" value="1"/>
</dbReference>
<dbReference type="Proteomes" id="UP000509429">
    <property type="component" value="Chromosome"/>
</dbReference>
<gene>
    <name evidence="2" type="ORF">HUE58_05865</name>
</gene>
<sequence length="153" mass="17161">MKLKTLLLSSLVSLGLAISYPTLSNELTQAKKDYLNKVSEKFKSQWRIPKAKDGWTCEVYILQDRDGNVLKSNVSKCNTDDKRFISQTEKAVKLASPFPRASDEVFTSELTLNPTIKGDVDVSRSLRKRALDGDPKAIEIYNNIGEPLSSNHK</sequence>
<name>A0A6N0HQW7_9GAMM</name>
<dbReference type="EMBL" id="CP054490">
    <property type="protein sequence ID" value="QKQ24621.1"/>
    <property type="molecule type" value="Genomic_DNA"/>
</dbReference>
<proteinExistence type="predicted"/>
<feature type="signal peptide" evidence="1">
    <location>
        <begin position="1"/>
        <end position="24"/>
    </location>
</feature>
<dbReference type="SUPFAM" id="SSF74653">
    <property type="entry name" value="TolA/TonB C-terminal domain"/>
    <property type="match status" value="1"/>
</dbReference>
<feature type="chain" id="PRO_5026817970" evidence="1">
    <location>
        <begin position="25"/>
        <end position="153"/>
    </location>
</feature>
<evidence type="ECO:0000313" key="3">
    <source>
        <dbReference type="Proteomes" id="UP000509429"/>
    </source>
</evidence>
<organism evidence="2 3">
    <name type="scientific">Candidatus Ruthia endofausta</name>
    <dbReference type="NCBI Taxonomy" id="2738852"/>
    <lineage>
        <taxon>Bacteria</taxon>
        <taxon>Pseudomonadati</taxon>
        <taxon>Pseudomonadota</taxon>
        <taxon>Gammaproteobacteria</taxon>
        <taxon>Candidatus Pseudothioglobaceae</taxon>
        <taxon>Candidatus Ruthturnera</taxon>
    </lineage>
</organism>
<reference evidence="2 3" key="1">
    <citation type="submission" date="2020-05" db="EMBL/GenBank/DDBJ databases">
        <title>Horizontal transmission and recombination maintain forever young bacterial symbiont genomes.</title>
        <authorList>
            <person name="Russell S.L."/>
            <person name="Pepper-Tunick E."/>
            <person name="Svedberg J."/>
            <person name="Byrne A."/>
            <person name="Ruelas Castillo J."/>
            <person name="Vollmers C."/>
            <person name="Beinart R.A."/>
            <person name="Corbett-Detig R."/>
        </authorList>
    </citation>
    <scope>NUCLEOTIDE SEQUENCE [LARGE SCALE GENOMIC DNA]</scope>
    <source>
        <strain evidence="2">JDF_Ridge</strain>
    </source>
</reference>
<evidence type="ECO:0000313" key="2">
    <source>
        <dbReference type="EMBL" id="QKQ24621.1"/>
    </source>
</evidence>
<protein>
    <submittedName>
        <fullName evidence="2">TonB C-terminal domain-containing protein</fullName>
    </submittedName>
</protein>
<dbReference type="Pfam" id="PF13103">
    <property type="entry name" value="TonB_2"/>
    <property type="match status" value="1"/>
</dbReference>